<reference evidence="1" key="1">
    <citation type="submission" date="2014-11" db="EMBL/GenBank/DDBJ databases">
        <authorList>
            <person name="Amaro Gonzalez C."/>
        </authorList>
    </citation>
    <scope>NUCLEOTIDE SEQUENCE</scope>
</reference>
<evidence type="ECO:0000313" key="1">
    <source>
        <dbReference type="EMBL" id="JAH48590.1"/>
    </source>
</evidence>
<name>A0A0E9T6L6_ANGAN</name>
<organism evidence="1">
    <name type="scientific">Anguilla anguilla</name>
    <name type="common">European freshwater eel</name>
    <name type="synonym">Muraena anguilla</name>
    <dbReference type="NCBI Taxonomy" id="7936"/>
    <lineage>
        <taxon>Eukaryota</taxon>
        <taxon>Metazoa</taxon>
        <taxon>Chordata</taxon>
        <taxon>Craniata</taxon>
        <taxon>Vertebrata</taxon>
        <taxon>Euteleostomi</taxon>
        <taxon>Actinopterygii</taxon>
        <taxon>Neopterygii</taxon>
        <taxon>Teleostei</taxon>
        <taxon>Anguilliformes</taxon>
        <taxon>Anguillidae</taxon>
        <taxon>Anguilla</taxon>
    </lineage>
</organism>
<proteinExistence type="predicted"/>
<reference evidence="1" key="2">
    <citation type="journal article" date="2015" name="Fish Shellfish Immunol.">
        <title>Early steps in the European eel (Anguilla anguilla)-Vibrio vulnificus interaction in the gills: Role of the RtxA13 toxin.</title>
        <authorList>
            <person name="Callol A."/>
            <person name="Pajuelo D."/>
            <person name="Ebbesson L."/>
            <person name="Teles M."/>
            <person name="MacKenzie S."/>
            <person name="Amaro C."/>
        </authorList>
    </citation>
    <scope>NUCLEOTIDE SEQUENCE</scope>
</reference>
<dbReference type="AlphaFoldDB" id="A0A0E9T6L6"/>
<dbReference type="EMBL" id="GBXM01059987">
    <property type="protein sequence ID" value="JAH48590.1"/>
    <property type="molecule type" value="Transcribed_RNA"/>
</dbReference>
<accession>A0A0E9T6L6</accession>
<sequence length="41" mass="4369">MPLENQQGVGFFSLGSLALYSPSPSASVILYLCDGHTMHSL</sequence>
<protein>
    <submittedName>
        <fullName evidence="1">Uncharacterized protein</fullName>
    </submittedName>
</protein>